<dbReference type="Proteomes" id="UP000007799">
    <property type="component" value="Unassembled WGS sequence"/>
</dbReference>
<keyword evidence="5 8" id="KW-0472">Membrane</keyword>
<organism evidence="11">
    <name type="scientific">Salpingoeca rosetta (strain ATCC 50818 / BSB-021)</name>
    <dbReference type="NCBI Taxonomy" id="946362"/>
    <lineage>
        <taxon>Eukaryota</taxon>
        <taxon>Choanoflagellata</taxon>
        <taxon>Craspedida</taxon>
        <taxon>Salpingoecidae</taxon>
        <taxon>Salpingoeca</taxon>
    </lineage>
</organism>
<dbReference type="GO" id="GO:0016020">
    <property type="term" value="C:membrane"/>
    <property type="evidence" value="ECO:0007669"/>
    <property type="project" value="UniProtKB-SubCell"/>
</dbReference>
<feature type="transmembrane region" description="Helical" evidence="8">
    <location>
        <begin position="480"/>
        <end position="500"/>
    </location>
</feature>
<feature type="transmembrane region" description="Helical" evidence="8">
    <location>
        <begin position="297"/>
        <end position="320"/>
    </location>
</feature>
<protein>
    <recommendedName>
        <fullName evidence="12">Transmembrane protein</fullName>
    </recommendedName>
</protein>
<name>F2UE77_SALR5</name>
<gene>
    <name evidence="10" type="ORF">PTSG_07152</name>
</gene>
<evidence type="ECO:0000256" key="8">
    <source>
        <dbReference type="SAM" id="Phobius"/>
    </source>
</evidence>
<sequence>MIELRCKLSVLVVLLGALLLVVAPVFAAETSNTEGGTAGGSSSSSSSSSSSDGGGDGVDTENEASTAGSAVMNTASAKAARLVLHQIAIVLIPIYVIVSINKYYPLTAYLFRGLKWSVPPRAQELIQFSKQKSLERDANGDIQDFEIARSSRVIPKKRELTLRELWKLQYIGDVTELLIVTSSTLAATLGFIGWAFVTGNSLNFNSAAFFLSCLGVFECVKVLTTLGFNGGRYEISVNILCAFIWFFLALVMWLSMNQHIAVQGGAMYEHMQTAARDFLQESQLDPARLIFPEYRSMVLLAAAAAAAIGGLLTFPSFRFARAYASALVVHREKPTLTLQSYTLLVLRSTAVAATLLLRAVTTRTLMQAYLDIAQERMAQLGGGQTKKEKKEQKKANKKKGKKTETKTRNSKSNASDDDVISAGVVQRLVSNIWDYAGVAVLQIITPPLLLLFAAAVMVMRSTGGEHQDAAVSPWGELGTLAVWWISLTTTALTFIGYALLRVSGAVPNVA</sequence>
<evidence type="ECO:0000256" key="3">
    <source>
        <dbReference type="ARBA" id="ARBA00022692"/>
    </source>
</evidence>
<feature type="region of interest" description="Disordered" evidence="7">
    <location>
        <begin position="32"/>
        <end position="65"/>
    </location>
</feature>
<dbReference type="KEGG" id="sre:PTSG_07152"/>
<proteinExistence type="inferred from homology"/>
<dbReference type="RefSeq" id="XP_004992572.1">
    <property type="nucleotide sequence ID" value="XM_004992515.1"/>
</dbReference>
<evidence type="ECO:0000256" key="7">
    <source>
        <dbReference type="SAM" id="MobiDB-lite"/>
    </source>
</evidence>
<evidence type="ECO:0000256" key="1">
    <source>
        <dbReference type="ARBA" id="ARBA00004141"/>
    </source>
</evidence>
<accession>F2UE77</accession>
<feature type="transmembrane region" description="Helical" evidence="8">
    <location>
        <begin position="177"/>
        <end position="197"/>
    </location>
</feature>
<keyword evidence="3 8" id="KW-0812">Transmembrane</keyword>
<dbReference type="PANTHER" id="PTHR13624">
    <property type="entry name" value="RE42071P"/>
    <property type="match status" value="1"/>
</dbReference>
<feature type="transmembrane region" description="Helical" evidence="8">
    <location>
        <begin position="435"/>
        <end position="459"/>
    </location>
</feature>
<keyword evidence="4 8" id="KW-1133">Transmembrane helix</keyword>
<evidence type="ECO:0008006" key="12">
    <source>
        <dbReference type="Google" id="ProtNLM"/>
    </source>
</evidence>
<feature type="transmembrane region" description="Helical" evidence="8">
    <location>
        <begin position="235"/>
        <end position="254"/>
    </location>
</feature>
<keyword evidence="6" id="KW-0325">Glycoprotein</keyword>
<evidence type="ECO:0000256" key="5">
    <source>
        <dbReference type="ARBA" id="ARBA00023136"/>
    </source>
</evidence>
<dbReference type="PANTHER" id="PTHR13624:SF6">
    <property type="entry name" value="EMEI"/>
    <property type="match status" value="1"/>
</dbReference>
<evidence type="ECO:0000256" key="6">
    <source>
        <dbReference type="ARBA" id="ARBA00023180"/>
    </source>
</evidence>
<keyword evidence="11" id="KW-1185">Reference proteome</keyword>
<evidence type="ECO:0000256" key="9">
    <source>
        <dbReference type="SAM" id="SignalP"/>
    </source>
</evidence>
<dbReference type="Pfam" id="PF10268">
    <property type="entry name" value="Tmemb_161AB"/>
    <property type="match status" value="1"/>
</dbReference>
<evidence type="ECO:0000256" key="4">
    <source>
        <dbReference type="ARBA" id="ARBA00022989"/>
    </source>
</evidence>
<feature type="compositionally biased region" description="Basic and acidic residues" evidence="7">
    <location>
        <begin position="385"/>
        <end position="394"/>
    </location>
</feature>
<dbReference type="InterPro" id="IPR019395">
    <property type="entry name" value="Transmembrane_161A/B"/>
</dbReference>
<feature type="chain" id="PRO_5003287581" description="Transmembrane protein" evidence="9">
    <location>
        <begin position="28"/>
        <end position="510"/>
    </location>
</feature>
<reference evidence="10" key="1">
    <citation type="submission" date="2009-08" db="EMBL/GenBank/DDBJ databases">
        <title>Annotation of Salpingoeca rosetta.</title>
        <authorList>
            <consortium name="The Broad Institute Genome Sequencing Platform"/>
            <person name="Russ C."/>
            <person name="Cuomo C."/>
            <person name="Burger G."/>
            <person name="Gray M.W."/>
            <person name="Holland P.W.H."/>
            <person name="King N."/>
            <person name="Lang F.B.F."/>
            <person name="Roger A.J."/>
            <person name="Ruiz-Trillo I."/>
            <person name="Young S.K."/>
            <person name="Zeng Q."/>
            <person name="Gargeya S."/>
            <person name="Alvarado L."/>
            <person name="Berlin A."/>
            <person name="Chapman S.B."/>
            <person name="Chen Z."/>
            <person name="Freedman E."/>
            <person name="Gellesch M."/>
            <person name="Goldberg J."/>
            <person name="Griggs A."/>
            <person name="Gujja S."/>
            <person name="Heilman E."/>
            <person name="Heiman D."/>
            <person name="Howarth C."/>
            <person name="Mehta T."/>
            <person name="Neiman D."/>
            <person name="Pearson M."/>
            <person name="Roberts A."/>
            <person name="Saif S."/>
            <person name="Shea T."/>
            <person name="Shenoy N."/>
            <person name="Sisk P."/>
            <person name="Stolte C."/>
            <person name="Sykes S."/>
            <person name="White J."/>
            <person name="Yandava C."/>
            <person name="Haas B."/>
            <person name="Nusbaum C."/>
            <person name="Birren B."/>
        </authorList>
    </citation>
    <scope>NUCLEOTIDE SEQUENCE [LARGE SCALE GENOMIC DNA]</scope>
    <source>
        <strain evidence="10">ATCC 50818</strain>
    </source>
</reference>
<evidence type="ECO:0000313" key="11">
    <source>
        <dbReference type="Proteomes" id="UP000007799"/>
    </source>
</evidence>
<feature type="signal peptide" evidence="9">
    <location>
        <begin position="1"/>
        <end position="27"/>
    </location>
</feature>
<comment type="similarity">
    <text evidence="2">Belongs to the TMEM161 family.</text>
</comment>
<dbReference type="AlphaFoldDB" id="F2UE77"/>
<dbReference type="EMBL" id="GL832970">
    <property type="protein sequence ID" value="EGD74927.1"/>
    <property type="molecule type" value="Genomic_DNA"/>
</dbReference>
<feature type="compositionally biased region" description="Low complexity" evidence="7">
    <location>
        <begin position="40"/>
        <end position="51"/>
    </location>
</feature>
<feature type="transmembrane region" description="Helical" evidence="8">
    <location>
        <begin position="341"/>
        <end position="360"/>
    </location>
</feature>
<evidence type="ECO:0000256" key="2">
    <source>
        <dbReference type="ARBA" id="ARBA00009706"/>
    </source>
</evidence>
<feature type="region of interest" description="Disordered" evidence="7">
    <location>
        <begin position="381"/>
        <end position="416"/>
    </location>
</feature>
<dbReference type="InParanoid" id="F2UE77"/>
<keyword evidence="9" id="KW-0732">Signal</keyword>
<comment type="subcellular location">
    <subcellularLocation>
        <location evidence="1">Membrane</location>
        <topology evidence="1">Multi-pass membrane protein</topology>
    </subcellularLocation>
</comment>
<feature type="transmembrane region" description="Helical" evidence="8">
    <location>
        <begin position="82"/>
        <end position="104"/>
    </location>
</feature>
<dbReference type="GeneID" id="16073141"/>
<dbReference type="OMA" id="FRFARAY"/>
<evidence type="ECO:0000313" key="10">
    <source>
        <dbReference type="EMBL" id="EGD74927.1"/>
    </source>
</evidence>